<organism evidence="2 3">
    <name type="scientific">Favolaschia claudopus</name>
    <dbReference type="NCBI Taxonomy" id="2862362"/>
    <lineage>
        <taxon>Eukaryota</taxon>
        <taxon>Fungi</taxon>
        <taxon>Dikarya</taxon>
        <taxon>Basidiomycota</taxon>
        <taxon>Agaricomycotina</taxon>
        <taxon>Agaricomycetes</taxon>
        <taxon>Agaricomycetidae</taxon>
        <taxon>Agaricales</taxon>
        <taxon>Marasmiineae</taxon>
        <taxon>Mycenaceae</taxon>
        <taxon>Favolaschia</taxon>
    </lineage>
</organism>
<gene>
    <name evidence="2" type="ORF">R3P38DRAFT_2799372</name>
</gene>
<evidence type="ECO:0000313" key="3">
    <source>
        <dbReference type="Proteomes" id="UP001362999"/>
    </source>
</evidence>
<protein>
    <submittedName>
        <fullName evidence="2">Uncharacterized protein</fullName>
    </submittedName>
</protein>
<accession>A0AAW0A0L6</accession>
<comment type="caution">
    <text evidence="2">The sequence shown here is derived from an EMBL/GenBank/DDBJ whole genome shotgun (WGS) entry which is preliminary data.</text>
</comment>
<keyword evidence="1" id="KW-0812">Transmembrane</keyword>
<dbReference type="AlphaFoldDB" id="A0AAW0A0L6"/>
<evidence type="ECO:0000256" key="1">
    <source>
        <dbReference type="SAM" id="Phobius"/>
    </source>
</evidence>
<name>A0AAW0A0L6_9AGAR</name>
<sequence length="114" mass="12696">MADDGGPGAKFQRMIEKLQKTGGYRSAIWFALFLYFNLLVNELNQLPPNQRRVPALLDIFGLGQTVECLSMEAIDSFSLQTQAGLEPRTWHAPCSSRHVGPSFLYANDIPKPGQ</sequence>
<evidence type="ECO:0000313" key="2">
    <source>
        <dbReference type="EMBL" id="KAK6997029.1"/>
    </source>
</evidence>
<feature type="transmembrane region" description="Helical" evidence="1">
    <location>
        <begin position="22"/>
        <end position="40"/>
    </location>
</feature>
<keyword evidence="1" id="KW-0472">Membrane</keyword>
<dbReference type="EMBL" id="JAWWNJ010000095">
    <property type="protein sequence ID" value="KAK6997029.1"/>
    <property type="molecule type" value="Genomic_DNA"/>
</dbReference>
<dbReference type="Proteomes" id="UP001362999">
    <property type="component" value="Unassembled WGS sequence"/>
</dbReference>
<reference evidence="2 3" key="1">
    <citation type="journal article" date="2024" name="J Genomics">
        <title>Draft genome sequencing and assembly of Favolaschia claudopus CIRM-BRFM 2984 isolated from oak limbs.</title>
        <authorList>
            <person name="Navarro D."/>
            <person name="Drula E."/>
            <person name="Chaduli D."/>
            <person name="Cazenave R."/>
            <person name="Ahrendt S."/>
            <person name="Wang J."/>
            <person name="Lipzen A."/>
            <person name="Daum C."/>
            <person name="Barry K."/>
            <person name="Grigoriev I.V."/>
            <person name="Favel A."/>
            <person name="Rosso M.N."/>
            <person name="Martin F."/>
        </authorList>
    </citation>
    <scope>NUCLEOTIDE SEQUENCE [LARGE SCALE GENOMIC DNA]</scope>
    <source>
        <strain evidence="2 3">CIRM-BRFM 2984</strain>
    </source>
</reference>
<keyword evidence="1" id="KW-1133">Transmembrane helix</keyword>
<proteinExistence type="predicted"/>
<keyword evidence="3" id="KW-1185">Reference proteome</keyword>